<accession>A0A1B7TF68</accession>
<dbReference type="AlphaFoldDB" id="A0A1B7TF68"/>
<name>A0A1B7TF68_9ASCO</name>
<dbReference type="InterPro" id="IPR000608">
    <property type="entry name" value="UBC"/>
</dbReference>
<dbReference type="PROSITE" id="PS50127">
    <property type="entry name" value="UBC_2"/>
    <property type="match status" value="1"/>
</dbReference>
<gene>
    <name evidence="3" type="ORF">HANVADRAFT_52419</name>
</gene>
<dbReference type="OrthoDB" id="6508832at2759"/>
<evidence type="ECO:0000259" key="2">
    <source>
        <dbReference type="PROSITE" id="PS50127"/>
    </source>
</evidence>
<dbReference type="EMBL" id="LXPE01000009">
    <property type="protein sequence ID" value="OBA27399.1"/>
    <property type="molecule type" value="Genomic_DNA"/>
</dbReference>
<reference evidence="4" key="1">
    <citation type="journal article" date="2016" name="Proc. Natl. Acad. Sci. U.S.A.">
        <title>Comparative genomics of biotechnologically important yeasts.</title>
        <authorList>
            <person name="Riley R."/>
            <person name="Haridas S."/>
            <person name="Wolfe K.H."/>
            <person name="Lopes M.R."/>
            <person name="Hittinger C.T."/>
            <person name="Goeker M."/>
            <person name="Salamov A.A."/>
            <person name="Wisecaver J.H."/>
            <person name="Long T.M."/>
            <person name="Calvey C.H."/>
            <person name="Aerts A.L."/>
            <person name="Barry K.W."/>
            <person name="Choi C."/>
            <person name="Clum A."/>
            <person name="Coughlan A.Y."/>
            <person name="Deshpande S."/>
            <person name="Douglass A.P."/>
            <person name="Hanson S.J."/>
            <person name="Klenk H.-P."/>
            <person name="LaButti K.M."/>
            <person name="Lapidus A."/>
            <person name="Lindquist E.A."/>
            <person name="Lipzen A.M."/>
            <person name="Meier-Kolthoff J.P."/>
            <person name="Ohm R.A."/>
            <person name="Otillar R.P."/>
            <person name="Pangilinan J.L."/>
            <person name="Peng Y."/>
            <person name="Rokas A."/>
            <person name="Rosa C.A."/>
            <person name="Scheuner C."/>
            <person name="Sibirny A.A."/>
            <person name="Slot J.C."/>
            <person name="Stielow J.B."/>
            <person name="Sun H."/>
            <person name="Kurtzman C.P."/>
            <person name="Blackwell M."/>
            <person name="Grigoriev I.V."/>
            <person name="Jeffries T.W."/>
        </authorList>
    </citation>
    <scope>NUCLEOTIDE SEQUENCE [LARGE SCALE GENOMIC DNA]</scope>
    <source>
        <strain evidence="4">NRRL Y-1626</strain>
    </source>
</reference>
<evidence type="ECO:0000313" key="3">
    <source>
        <dbReference type="EMBL" id="OBA27399.1"/>
    </source>
</evidence>
<evidence type="ECO:0000256" key="1">
    <source>
        <dbReference type="ARBA" id="ARBA00022786"/>
    </source>
</evidence>
<dbReference type="SMART" id="SM00212">
    <property type="entry name" value="UBCc"/>
    <property type="match status" value="1"/>
</dbReference>
<dbReference type="InterPro" id="IPR016135">
    <property type="entry name" value="UBQ-conjugating_enzyme/RWD"/>
</dbReference>
<dbReference type="Gene3D" id="3.10.110.10">
    <property type="entry name" value="Ubiquitin Conjugating Enzyme"/>
    <property type="match status" value="1"/>
</dbReference>
<comment type="caution">
    <text evidence="3">The sequence shown here is derived from an EMBL/GenBank/DDBJ whole genome shotgun (WGS) entry which is preliminary data.</text>
</comment>
<protein>
    <submittedName>
        <fullName evidence="3">UBC-like protein</fullName>
    </submittedName>
</protein>
<dbReference type="Pfam" id="PF00179">
    <property type="entry name" value="UQ_con"/>
    <property type="match status" value="1"/>
</dbReference>
<dbReference type="FunFam" id="3.10.110.10:FF:000026">
    <property type="entry name" value="Ubiquitin-conjugating enzyme E2 variant"/>
    <property type="match status" value="1"/>
</dbReference>
<evidence type="ECO:0000313" key="4">
    <source>
        <dbReference type="Proteomes" id="UP000092321"/>
    </source>
</evidence>
<dbReference type="PANTHER" id="PTHR24068">
    <property type="entry name" value="UBIQUITIN-CONJUGATING ENZYME E2"/>
    <property type="match status" value="1"/>
</dbReference>
<dbReference type="GO" id="GO:0006301">
    <property type="term" value="P:DNA damage tolerance"/>
    <property type="evidence" value="ECO:0007669"/>
    <property type="project" value="UniProtKB-ARBA"/>
</dbReference>
<keyword evidence="1" id="KW-0833">Ubl conjugation pathway</keyword>
<dbReference type="Proteomes" id="UP000092321">
    <property type="component" value="Unassembled WGS sequence"/>
</dbReference>
<sequence length="136" mass="15160">MAIPRSFRLLEELEKGEKGGSQACSYGLTNGDDVTMTHWNGTILGAPNSVHANRIYSVEIICDDTYPDNPPLIKFLSKINLQCVDQATGDIIVEKFSIMKNWKRSTTIEDCLLELRKEMVTPANKALPQPKEGSTF</sequence>
<proteinExistence type="predicted"/>
<keyword evidence="4" id="KW-1185">Reference proteome</keyword>
<feature type="domain" description="UBC core" evidence="2">
    <location>
        <begin position="4"/>
        <end position="136"/>
    </location>
</feature>
<organism evidence="3 4">
    <name type="scientific">Hanseniaspora valbyensis NRRL Y-1626</name>
    <dbReference type="NCBI Taxonomy" id="766949"/>
    <lineage>
        <taxon>Eukaryota</taxon>
        <taxon>Fungi</taxon>
        <taxon>Dikarya</taxon>
        <taxon>Ascomycota</taxon>
        <taxon>Saccharomycotina</taxon>
        <taxon>Saccharomycetes</taxon>
        <taxon>Saccharomycodales</taxon>
        <taxon>Saccharomycodaceae</taxon>
        <taxon>Hanseniaspora</taxon>
    </lineage>
</organism>
<dbReference type="SUPFAM" id="SSF54495">
    <property type="entry name" value="UBC-like"/>
    <property type="match status" value="1"/>
</dbReference>
<dbReference type="CDD" id="cd23807">
    <property type="entry name" value="UEV_UBE2V"/>
    <property type="match status" value="1"/>
</dbReference>